<dbReference type="PANTHER" id="PTHR32054:SF42">
    <property type="entry name" value="WEB FAMILY PROTEIN"/>
    <property type="match status" value="1"/>
</dbReference>
<keyword evidence="2 3" id="KW-0175">Coiled coil</keyword>
<dbReference type="Proteomes" id="UP000187406">
    <property type="component" value="Unassembled WGS sequence"/>
</dbReference>
<accession>A0A1Q3D1W9</accession>
<feature type="coiled-coil region" evidence="3">
    <location>
        <begin position="273"/>
        <end position="442"/>
    </location>
</feature>
<evidence type="ECO:0000256" key="3">
    <source>
        <dbReference type="SAM" id="Coils"/>
    </source>
</evidence>
<evidence type="ECO:0000313" key="6">
    <source>
        <dbReference type="Proteomes" id="UP000187406"/>
    </source>
</evidence>
<feature type="compositionally biased region" description="Basic and acidic residues" evidence="4">
    <location>
        <begin position="1"/>
        <end position="11"/>
    </location>
</feature>
<evidence type="ECO:0000256" key="1">
    <source>
        <dbReference type="ARBA" id="ARBA00005485"/>
    </source>
</evidence>
<name>A0A1Q3D1W9_CEPFO</name>
<dbReference type="EMBL" id="BDDD01003905">
    <property type="protein sequence ID" value="GAV86434.1"/>
    <property type="molecule type" value="Genomic_DNA"/>
</dbReference>
<dbReference type="InterPro" id="IPR008545">
    <property type="entry name" value="Web"/>
</dbReference>
<evidence type="ECO:0000256" key="4">
    <source>
        <dbReference type="SAM" id="MobiDB-lite"/>
    </source>
</evidence>
<reference evidence="6" key="1">
    <citation type="submission" date="2016-04" db="EMBL/GenBank/DDBJ databases">
        <title>Cephalotus genome sequencing.</title>
        <authorList>
            <person name="Fukushima K."/>
            <person name="Hasebe M."/>
            <person name="Fang X."/>
        </authorList>
    </citation>
    <scope>NUCLEOTIDE SEQUENCE [LARGE SCALE GENOMIC DNA]</scope>
    <source>
        <strain evidence="6">cv. St1</strain>
    </source>
</reference>
<evidence type="ECO:0000256" key="2">
    <source>
        <dbReference type="ARBA" id="ARBA00023054"/>
    </source>
</evidence>
<dbReference type="STRING" id="3775.A0A1Q3D1W9"/>
<dbReference type="AlphaFoldDB" id="A0A1Q3D1W9"/>
<gene>
    <name evidence="5" type="ORF">CFOL_v3_29865</name>
</gene>
<proteinExistence type="inferred from homology"/>
<evidence type="ECO:0000313" key="5">
    <source>
        <dbReference type="EMBL" id="GAV86434.1"/>
    </source>
</evidence>
<dbReference type="InParanoid" id="A0A1Q3D1W9"/>
<feature type="coiled-coil region" evidence="3">
    <location>
        <begin position="68"/>
        <end position="238"/>
    </location>
</feature>
<dbReference type="Pfam" id="PF05701">
    <property type="entry name" value="WEMBL"/>
    <property type="match status" value="1"/>
</dbReference>
<dbReference type="GO" id="GO:0009903">
    <property type="term" value="P:chloroplast avoidance movement"/>
    <property type="evidence" value="ECO:0007669"/>
    <property type="project" value="TreeGrafter"/>
</dbReference>
<sequence length="546" mass="61623">MVNIRTIDRQKSTGSPRTEVGEIDTRAPFQSVKAAVSLFGEVALSKERRTPRKSKLSSENVIDKETQLLLAQREHQRIKKQLESAQSTKAGALTELEKAKRTVEDLTTKLKLVNESKQSAIEATEIVKKQTKQLERLKSQKLFGTAARKQELDQAREQYLAIAAELDAAKQELNKIRQDFDAALEAKLASFQRAAESQRSANVSKEKVTELRKEIEDMQETKQQLKFATIEAQEEQTKIWAEKDSRTQSYKASKEQADTKLLSLKNEYDPKLTRSLELKLLETSKDIEILQEEMKKAHASEMDAVRIITAELNEATATLQEVAEEESSLRNSVNSLKLELEDVQREYAVLLKVEAEKQLAALEKEIDEQSLMLEQLSSETENSRQEAEEMKMNTKELKKEAETAQTMAEEAEKKLEILLIQAEEAKDAEKKALNNMKLVSERSNTENQDSGAKIRISAEEFASLRKKVEESDNVAQANVTAAMTHLEIINASKSCVDKKLEANLIAIEEIKTATDMALKAAEQAEAVQNMVNGELRKWRQQETLSA</sequence>
<dbReference type="GO" id="GO:0009904">
    <property type="term" value="P:chloroplast accumulation movement"/>
    <property type="evidence" value="ECO:0007669"/>
    <property type="project" value="TreeGrafter"/>
</dbReference>
<comment type="similarity">
    <text evidence="1">Belongs to the WEB family.</text>
</comment>
<protein>
    <submittedName>
        <fullName evidence="5">DUF827 domain-containing protein</fullName>
    </submittedName>
</protein>
<keyword evidence="6" id="KW-1185">Reference proteome</keyword>
<organism evidence="5 6">
    <name type="scientific">Cephalotus follicularis</name>
    <name type="common">Albany pitcher plant</name>
    <dbReference type="NCBI Taxonomy" id="3775"/>
    <lineage>
        <taxon>Eukaryota</taxon>
        <taxon>Viridiplantae</taxon>
        <taxon>Streptophyta</taxon>
        <taxon>Embryophyta</taxon>
        <taxon>Tracheophyta</taxon>
        <taxon>Spermatophyta</taxon>
        <taxon>Magnoliopsida</taxon>
        <taxon>eudicotyledons</taxon>
        <taxon>Gunneridae</taxon>
        <taxon>Pentapetalae</taxon>
        <taxon>rosids</taxon>
        <taxon>fabids</taxon>
        <taxon>Oxalidales</taxon>
        <taxon>Cephalotaceae</taxon>
        <taxon>Cephalotus</taxon>
    </lineage>
</organism>
<dbReference type="FunCoup" id="A0A1Q3D1W9">
    <property type="interactions" value="117"/>
</dbReference>
<dbReference type="GO" id="GO:0005829">
    <property type="term" value="C:cytosol"/>
    <property type="evidence" value="ECO:0007669"/>
    <property type="project" value="TreeGrafter"/>
</dbReference>
<dbReference type="PANTHER" id="PTHR32054">
    <property type="entry name" value="HEAVY CHAIN, PUTATIVE, EXPRESSED-RELATED-RELATED"/>
    <property type="match status" value="1"/>
</dbReference>
<feature type="region of interest" description="Disordered" evidence="4">
    <location>
        <begin position="1"/>
        <end position="25"/>
    </location>
</feature>
<dbReference type="OrthoDB" id="1933125at2759"/>
<comment type="caution">
    <text evidence="5">The sequence shown here is derived from an EMBL/GenBank/DDBJ whole genome shotgun (WGS) entry which is preliminary data.</text>
</comment>